<gene>
    <name evidence="1" type="ORF">PLEPLA_LOCUS36877</name>
</gene>
<keyword evidence="2" id="KW-1185">Reference proteome</keyword>
<comment type="caution">
    <text evidence="1">The sequence shown here is derived from an EMBL/GenBank/DDBJ whole genome shotgun (WGS) entry which is preliminary data.</text>
</comment>
<dbReference type="EMBL" id="CADEAL010004005">
    <property type="protein sequence ID" value="CAB1449196.1"/>
    <property type="molecule type" value="Genomic_DNA"/>
</dbReference>
<dbReference type="AlphaFoldDB" id="A0A9N7VB93"/>
<accession>A0A9N7VB93</accession>
<protein>
    <submittedName>
        <fullName evidence="1">Uncharacterized protein</fullName>
    </submittedName>
</protein>
<evidence type="ECO:0000313" key="1">
    <source>
        <dbReference type="EMBL" id="CAB1449196.1"/>
    </source>
</evidence>
<reference evidence="1" key="1">
    <citation type="submission" date="2020-03" db="EMBL/GenBank/DDBJ databases">
        <authorList>
            <person name="Weist P."/>
        </authorList>
    </citation>
    <scope>NUCLEOTIDE SEQUENCE</scope>
</reference>
<evidence type="ECO:0000313" key="2">
    <source>
        <dbReference type="Proteomes" id="UP001153269"/>
    </source>
</evidence>
<dbReference type="Proteomes" id="UP001153269">
    <property type="component" value="Unassembled WGS sequence"/>
</dbReference>
<proteinExistence type="predicted"/>
<organism evidence="1 2">
    <name type="scientific">Pleuronectes platessa</name>
    <name type="common">European plaice</name>
    <dbReference type="NCBI Taxonomy" id="8262"/>
    <lineage>
        <taxon>Eukaryota</taxon>
        <taxon>Metazoa</taxon>
        <taxon>Chordata</taxon>
        <taxon>Craniata</taxon>
        <taxon>Vertebrata</taxon>
        <taxon>Euteleostomi</taxon>
        <taxon>Actinopterygii</taxon>
        <taxon>Neopterygii</taxon>
        <taxon>Teleostei</taxon>
        <taxon>Neoteleostei</taxon>
        <taxon>Acanthomorphata</taxon>
        <taxon>Carangaria</taxon>
        <taxon>Pleuronectiformes</taxon>
        <taxon>Pleuronectoidei</taxon>
        <taxon>Pleuronectidae</taxon>
        <taxon>Pleuronectes</taxon>
    </lineage>
</organism>
<sequence length="136" mass="14811">MERSVFGPSDLRVPAGTNKLQTCFSISSSTLAGPSLRHRPYHYPHQLQKCLRNLGVGGISPASIREDGNVGITDTMKLVASVSTLESRRCLCASGRVAVEQIRETESRAGDEVEERTVQCGAQPTEEYRQEFAVSG</sequence>
<name>A0A9N7VB93_PLEPL</name>